<feature type="region of interest" description="Disordered" evidence="1">
    <location>
        <begin position="56"/>
        <end position="90"/>
    </location>
</feature>
<dbReference type="AlphaFoldDB" id="A0AAV4DMR6"/>
<comment type="caution">
    <text evidence="2">The sequence shown here is derived from an EMBL/GenBank/DDBJ whole genome shotgun (WGS) entry which is preliminary data.</text>
</comment>
<accession>A0AAV4DMR6</accession>
<organism evidence="2 3">
    <name type="scientific">Plakobranchus ocellatus</name>
    <dbReference type="NCBI Taxonomy" id="259542"/>
    <lineage>
        <taxon>Eukaryota</taxon>
        <taxon>Metazoa</taxon>
        <taxon>Spiralia</taxon>
        <taxon>Lophotrochozoa</taxon>
        <taxon>Mollusca</taxon>
        <taxon>Gastropoda</taxon>
        <taxon>Heterobranchia</taxon>
        <taxon>Euthyneura</taxon>
        <taxon>Panpulmonata</taxon>
        <taxon>Sacoglossa</taxon>
        <taxon>Placobranchoidea</taxon>
        <taxon>Plakobranchidae</taxon>
        <taxon>Plakobranchus</taxon>
    </lineage>
</organism>
<evidence type="ECO:0000256" key="1">
    <source>
        <dbReference type="SAM" id="MobiDB-lite"/>
    </source>
</evidence>
<dbReference type="Proteomes" id="UP000735302">
    <property type="component" value="Unassembled WGS sequence"/>
</dbReference>
<evidence type="ECO:0000313" key="2">
    <source>
        <dbReference type="EMBL" id="GFO45602.1"/>
    </source>
</evidence>
<proteinExistence type="predicted"/>
<keyword evidence="3" id="KW-1185">Reference proteome</keyword>
<reference evidence="2 3" key="1">
    <citation type="journal article" date="2021" name="Elife">
        <title>Chloroplast acquisition without the gene transfer in kleptoplastic sea slugs, Plakobranchus ocellatus.</title>
        <authorList>
            <person name="Maeda T."/>
            <person name="Takahashi S."/>
            <person name="Yoshida T."/>
            <person name="Shimamura S."/>
            <person name="Takaki Y."/>
            <person name="Nagai Y."/>
            <person name="Toyoda A."/>
            <person name="Suzuki Y."/>
            <person name="Arimoto A."/>
            <person name="Ishii H."/>
            <person name="Satoh N."/>
            <person name="Nishiyama T."/>
            <person name="Hasebe M."/>
            <person name="Maruyama T."/>
            <person name="Minagawa J."/>
            <person name="Obokata J."/>
            <person name="Shigenobu S."/>
        </authorList>
    </citation>
    <scope>NUCLEOTIDE SEQUENCE [LARGE SCALE GENOMIC DNA]</scope>
</reference>
<dbReference type="EMBL" id="BLXT01008064">
    <property type="protein sequence ID" value="GFO45602.1"/>
    <property type="molecule type" value="Genomic_DNA"/>
</dbReference>
<sequence length="90" mass="9864">MVFDRCELVIQQHSTIVILISTLRARVPGPYRHEILHFTVGLERSMVSVGDLAPGAPNVRHAQVEPTVTSLKHDTLNRPGVGQSAQAQQS</sequence>
<protein>
    <submittedName>
        <fullName evidence="2">Uncharacterized protein</fullName>
    </submittedName>
</protein>
<name>A0AAV4DMR6_9GAST</name>
<gene>
    <name evidence="2" type="ORF">PoB_007210700</name>
</gene>
<evidence type="ECO:0000313" key="3">
    <source>
        <dbReference type="Proteomes" id="UP000735302"/>
    </source>
</evidence>